<proteinExistence type="predicted"/>
<name>A0AAU8GUU0_9BACT</name>
<protein>
    <submittedName>
        <fullName evidence="4">Response regulator</fullName>
    </submittedName>
</protein>
<dbReference type="SMART" id="SM00448">
    <property type="entry name" value="REC"/>
    <property type="match status" value="1"/>
</dbReference>
<feature type="modified residue" description="4-aspartylphosphate" evidence="2">
    <location>
        <position position="54"/>
    </location>
</feature>
<dbReference type="InterPro" id="IPR011006">
    <property type="entry name" value="CheY-like_superfamily"/>
</dbReference>
<dbReference type="EMBL" id="CP144373">
    <property type="protein sequence ID" value="XCH46240.1"/>
    <property type="molecule type" value="Genomic_DNA"/>
</dbReference>
<dbReference type="GO" id="GO:0000160">
    <property type="term" value="P:phosphorelay signal transduction system"/>
    <property type="evidence" value="ECO:0007669"/>
    <property type="project" value="InterPro"/>
</dbReference>
<dbReference type="PANTHER" id="PTHR44591">
    <property type="entry name" value="STRESS RESPONSE REGULATOR PROTEIN 1"/>
    <property type="match status" value="1"/>
</dbReference>
<dbReference type="Gene3D" id="3.40.50.2300">
    <property type="match status" value="1"/>
</dbReference>
<dbReference type="RefSeq" id="WP_353683779.1">
    <property type="nucleotide sequence ID" value="NZ_CP144373.1"/>
</dbReference>
<dbReference type="InterPro" id="IPR001789">
    <property type="entry name" value="Sig_transdc_resp-reg_receiver"/>
</dbReference>
<evidence type="ECO:0000256" key="2">
    <source>
        <dbReference type="PROSITE-ProRule" id="PRU00169"/>
    </source>
</evidence>
<keyword evidence="1 2" id="KW-0597">Phosphoprotein</keyword>
<accession>A0AAU8GUU0</accession>
<organism evidence="4">
    <name type="scientific">Thermodesulfovibrio autotrophicus</name>
    <dbReference type="NCBI Taxonomy" id="3118333"/>
    <lineage>
        <taxon>Bacteria</taxon>
        <taxon>Pseudomonadati</taxon>
        <taxon>Nitrospirota</taxon>
        <taxon>Thermodesulfovibrionia</taxon>
        <taxon>Thermodesulfovibrionales</taxon>
        <taxon>Thermodesulfovibrionaceae</taxon>
        <taxon>Thermodesulfovibrio</taxon>
    </lineage>
</organism>
<reference evidence="4" key="1">
    <citation type="submission" date="2024-01" db="EMBL/GenBank/DDBJ databases">
        <title>The first autotrophic representatives of the genus Thermodesulfovibrio.</title>
        <authorList>
            <person name="Maltseva A.I."/>
            <person name="Elcheninov A.G."/>
            <person name="Kublanov I.V."/>
            <person name="Lebedinsky A.V."/>
            <person name="Frolov E.N."/>
        </authorList>
    </citation>
    <scope>NUCLEOTIDE SEQUENCE</scope>
    <source>
        <strain evidence="4">3907-1M</strain>
    </source>
</reference>
<dbReference type="Pfam" id="PF00072">
    <property type="entry name" value="Response_reg"/>
    <property type="match status" value="1"/>
</dbReference>
<sequence>MNRGRILIIDDRQDDLSLTKELLEKVGYNVVENLGWLGSTKTIKNFKPDLVLLDVNMPALSGERLYELLEKNLKTEGIPVLFYSSMDENFLKRLALQKRVDYIPKGDVFQLYKKISFYIKKSY</sequence>
<evidence type="ECO:0000259" key="3">
    <source>
        <dbReference type="PROSITE" id="PS50110"/>
    </source>
</evidence>
<gene>
    <name evidence="4" type="ORF">V4D30_07815</name>
</gene>
<evidence type="ECO:0000313" key="4">
    <source>
        <dbReference type="EMBL" id="XCH46240.1"/>
    </source>
</evidence>
<dbReference type="PANTHER" id="PTHR44591:SF3">
    <property type="entry name" value="RESPONSE REGULATORY DOMAIN-CONTAINING PROTEIN"/>
    <property type="match status" value="1"/>
</dbReference>
<dbReference type="KEGG" id="taut:V4D30_07815"/>
<feature type="domain" description="Response regulatory" evidence="3">
    <location>
        <begin position="5"/>
        <end position="120"/>
    </location>
</feature>
<dbReference type="PROSITE" id="PS50110">
    <property type="entry name" value="RESPONSE_REGULATORY"/>
    <property type="match status" value="1"/>
</dbReference>
<dbReference type="SUPFAM" id="SSF52172">
    <property type="entry name" value="CheY-like"/>
    <property type="match status" value="1"/>
</dbReference>
<dbReference type="InterPro" id="IPR050595">
    <property type="entry name" value="Bact_response_regulator"/>
</dbReference>
<dbReference type="AlphaFoldDB" id="A0AAU8GUU0"/>
<evidence type="ECO:0000256" key="1">
    <source>
        <dbReference type="ARBA" id="ARBA00022553"/>
    </source>
</evidence>